<reference evidence="2" key="1">
    <citation type="submission" date="2022-11" db="EMBL/GenBank/DDBJ databases">
        <authorList>
            <person name="Petersen C."/>
        </authorList>
    </citation>
    <scope>NUCLEOTIDE SEQUENCE</scope>
    <source>
        <strain evidence="2">IBT 34128</strain>
    </source>
</reference>
<evidence type="ECO:0000256" key="1">
    <source>
        <dbReference type="SAM" id="MobiDB-lite"/>
    </source>
</evidence>
<dbReference type="Pfam" id="PF12511">
    <property type="entry name" value="DUF3716"/>
    <property type="match status" value="1"/>
</dbReference>
<name>A0A9W9FSR9_9EURO</name>
<sequence length="164" mass="19108">MIQVDGKRSENPCTSCRAHHGPWDKCMLLDDFLGFQCCANCHWRSQEDRCKSTSNTPPLKRKEKKKNISPAYPGRPAQLSPIPLQDLTPVERRQARVQARRQEMEVLDRLETESEWLTKGTPELSPLAKASQLQFGRLVVLLRTRALDQRRRHSTRRTYNFQHD</sequence>
<feature type="region of interest" description="Disordered" evidence="1">
    <location>
        <begin position="48"/>
        <end position="82"/>
    </location>
</feature>
<gene>
    <name evidence="2" type="ORF">NUU61_002609</name>
</gene>
<keyword evidence="3" id="KW-1185">Reference proteome</keyword>
<comment type="caution">
    <text evidence="2">The sequence shown here is derived from an EMBL/GenBank/DDBJ whole genome shotgun (WGS) entry which is preliminary data.</text>
</comment>
<evidence type="ECO:0000313" key="3">
    <source>
        <dbReference type="Proteomes" id="UP001141434"/>
    </source>
</evidence>
<accession>A0A9W9FSR9</accession>
<dbReference type="GeneID" id="81392359"/>
<reference evidence="2" key="2">
    <citation type="journal article" date="2023" name="IMA Fungus">
        <title>Comparative genomic study of the Penicillium genus elucidates a diverse pangenome and 15 lateral gene transfer events.</title>
        <authorList>
            <person name="Petersen C."/>
            <person name="Sorensen T."/>
            <person name="Nielsen M.R."/>
            <person name="Sondergaard T.E."/>
            <person name="Sorensen J.L."/>
            <person name="Fitzpatrick D.A."/>
            <person name="Frisvad J.C."/>
            <person name="Nielsen K.L."/>
        </authorList>
    </citation>
    <scope>NUCLEOTIDE SEQUENCE</scope>
    <source>
        <strain evidence="2">IBT 34128</strain>
    </source>
</reference>
<dbReference type="InterPro" id="IPR022190">
    <property type="entry name" value="DUF3716"/>
</dbReference>
<dbReference type="AlphaFoldDB" id="A0A9W9FSR9"/>
<dbReference type="RefSeq" id="XP_056514258.1">
    <property type="nucleotide sequence ID" value="XM_056653191.1"/>
</dbReference>
<organism evidence="2 3">
    <name type="scientific">Penicillium alfredii</name>
    <dbReference type="NCBI Taxonomy" id="1506179"/>
    <lineage>
        <taxon>Eukaryota</taxon>
        <taxon>Fungi</taxon>
        <taxon>Dikarya</taxon>
        <taxon>Ascomycota</taxon>
        <taxon>Pezizomycotina</taxon>
        <taxon>Eurotiomycetes</taxon>
        <taxon>Eurotiomycetidae</taxon>
        <taxon>Eurotiales</taxon>
        <taxon>Aspergillaceae</taxon>
        <taxon>Penicillium</taxon>
    </lineage>
</organism>
<protein>
    <submittedName>
        <fullName evidence="2">Uncharacterized protein</fullName>
    </submittedName>
</protein>
<dbReference type="Proteomes" id="UP001141434">
    <property type="component" value="Unassembled WGS sequence"/>
</dbReference>
<dbReference type="EMBL" id="JAPMSZ010000004">
    <property type="protein sequence ID" value="KAJ5105262.1"/>
    <property type="molecule type" value="Genomic_DNA"/>
</dbReference>
<dbReference type="OrthoDB" id="4324956at2759"/>
<proteinExistence type="predicted"/>
<evidence type="ECO:0000313" key="2">
    <source>
        <dbReference type="EMBL" id="KAJ5105262.1"/>
    </source>
</evidence>